<evidence type="ECO:0000256" key="6">
    <source>
        <dbReference type="ARBA" id="ARBA00023235"/>
    </source>
</evidence>
<dbReference type="PROSITE" id="PS51440">
    <property type="entry name" value="TIM_2"/>
    <property type="match status" value="1"/>
</dbReference>
<dbReference type="PANTHER" id="PTHR21139:SF42">
    <property type="entry name" value="TRIOSEPHOSPHATE ISOMERASE"/>
    <property type="match status" value="1"/>
</dbReference>
<sequence length="253" mass="28256">MDKIFIAGNWKMNGDNQFNTQLIETINQNVHENKSIEVIICPPFPYIDQINRLKSPFIKIGGQNISEYENGAFTGEVSASILQDMKMDYVIIGHSERRQIFNETNTILSQKFNLAHQYNLIPILCVGETLDERKNDQTIRVIETQIQSIIENTDTSLFANSIIAYEPVWAIGTGETASPEMAEEVHLNIRKILAAYKLECATSIPILYGGSVNSGNCQALFEMDNINGGLIGGASLDSAEFIKIYQTAEDLNK</sequence>
<name>A0A382K6Q8_9ZZZZ</name>
<dbReference type="Gene3D" id="3.20.20.70">
    <property type="entry name" value="Aldolase class I"/>
    <property type="match status" value="1"/>
</dbReference>
<organism evidence="7">
    <name type="scientific">marine metagenome</name>
    <dbReference type="NCBI Taxonomy" id="408172"/>
    <lineage>
        <taxon>unclassified sequences</taxon>
        <taxon>metagenomes</taxon>
        <taxon>ecological metagenomes</taxon>
    </lineage>
</organism>
<keyword evidence="5" id="KW-0324">Glycolysis</keyword>
<dbReference type="GO" id="GO:0006096">
    <property type="term" value="P:glycolytic process"/>
    <property type="evidence" value="ECO:0007669"/>
    <property type="project" value="UniProtKB-KW"/>
</dbReference>
<accession>A0A382K6Q8</accession>
<evidence type="ECO:0000256" key="4">
    <source>
        <dbReference type="ARBA" id="ARBA00022490"/>
    </source>
</evidence>
<dbReference type="SUPFAM" id="SSF51351">
    <property type="entry name" value="Triosephosphate isomerase (TIM)"/>
    <property type="match status" value="1"/>
</dbReference>
<dbReference type="NCBIfam" id="TIGR00419">
    <property type="entry name" value="tim"/>
    <property type="match status" value="1"/>
</dbReference>
<dbReference type="InterPro" id="IPR020861">
    <property type="entry name" value="Triosephosphate_isomerase_AS"/>
</dbReference>
<dbReference type="GO" id="GO:0006094">
    <property type="term" value="P:gluconeogenesis"/>
    <property type="evidence" value="ECO:0007669"/>
    <property type="project" value="UniProtKB-KW"/>
</dbReference>
<keyword evidence="4" id="KW-0963">Cytoplasm</keyword>
<dbReference type="GO" id="GO:0005829">
    <property type="term" value="C:cytosol"/>
    <property type="evidence" value="ECO:0007669"/>
    <property type="project" value="TreeGrafter"/>
</dbReference>
<dbReference type="EC" id="5.3.1.1" evidence="2"/>
<comment type="pathway">
    <text evidence="1">Carbohydrate degradation; glycolysis; D-glyceraldehyde 3-phosphate from glycerone phosphate: step 1/1.</text>
</comment>
<dbReference type="GO" id="GO:0004807">
    <property type="term" value="F:triose-phosphate isomerase activity"/>
    <property type="evidence" value="ECO:0007669"/>
    <property type="project" value="UniProtKB-EC"/>
</dbReference>
<dbReference type="HAMAP" id="MF_00147_B">
    <property type="entry name" value="TIM_B"/>
    <property type="match status" value="1"/>
</dbReference>
<evidence type="ECO:0000256" key="3">
    <source>
        <dbReference type="ARBA" id="ARBA00022432"/>
    </source>
</evidence>
<dbReference type="PROSITE" id="PS00171">
    <property type="entry name" value="TIM_1"/>
    <property type="match status" value="1"/>
</dbReference>
<dbReference type="GO" id="GO:0019563">
    <property type="term" value="P:glycerol catabolic process"/>
    <property type="evidence" value="ECO:0007669"/>
    <property type="project" value="TreeGrafter"/>
</dbReference>
<reference evidence="7" key="1">
    <citation type="submission" date="2018-05" db="EMBL/GenBank/DDBJ databases">
        <authorList>
            <person name="Lanie J.A."/>
            <person name="Ng W.-L."/>
            <person name="Kazmierczak K.M."/>
            <person name="Andrzejewski T.M."/>
            <person name="Davidsen T.M."/>
            <person name="Wayne K.J."/>
            <person name="Tettelin H."/>
            <person name="Glass J.I."/>
            <person name="Rusch D."/>
            <person name="Podicherti R."/>
            <person name="Tsui H.-C.T."/>
            <person name="Winkler M.E."/>
        </authorList>
    </citation>
    <scope>NUCLEOTIDE SEQUENCE</scope>
</reference>
<protein>
    <recommendedName>
        <fullName evidence="2">triose-phosphate isomerase</fullName>
        <ecNumber evidence="2">5.3.1.1</ecNumber>
    </recommendedName>
</protein>
<proteinExistence type="inferred from homology"/>
<dbReference type="InterPro" id="IPR022896">
    <property type="entry name" value="TrioseP_Isoase_bac/euk"/>
</dbReference>
<dbReference type="Pfam" id="PF00121">
    <property type="entry name" value="TIM"/>
    <property type="match status" value="1"/>
</dbReference>
<dbReference type="InterPro" id="IPR000652">
    <property type="entry name" value="Triosephosphate_isomerase"/>
</dbReference>
<dbReference type="CDD" id="cd00311">
    <property type="entry name" value="TIM"/>
    <property type="match status" value="1"/>
</dbReference>
<dbReference type="FunFam" id="3.20.20.70:FF:000016">
    <property type="entry name" value="Triosephosphate isomerase"/>
    <property type="match status" value="1"/>
</dbReference>
<dbReference type="AlphaFoldDB" id="A0A382K6Q8"/>
<evidence type="ECO:0000313" key="7">
    <source>
        <dbReference type="EMBL" id="SVC20614.1"/>
    </source>
</evidence>
<keyword evidence="3" id="KW-0312">Gluconeogenesis</keyword>
<keyword evidence="6" id="KW-0413">Isomerase</keyword>
<gene>
    <name evidence="7" type="ORF">METZ01_LOCUS273468</name>
</gene>
<dbReference type="PANTHER" id="PTHR21139">
    <property type="entry name" value="TRIOSEPHOSPHATE ISOMERASE"/>
    <property type="match status" value="1"/>
</dbReference>
<dbReference type="GO" id="GO:0046166">
    <property type="term" value="P:glyceraldehyde-3-phosphate biosynthetic process"/>
    <property type="evidence" value="ECO:0007669"/>
    <property type="project" value="TreeGrafter"/>
</dbReference>
<evidence type="ECO:0000256" key="5">
    <source>
        <dbReference type="ARBA" id="ARBA00023152"/>
    </source>
</evidence>
<dbReference type="InterPro" id="IPR013785">
    <property type="entry name" value="Aldolase_TIM"/>
</dbReference>
<evidence type="ECO:0000256" key="2">
    <source>
        <dbReference type="ARBA" id="ARBA00011940"/>
    </source>
</evidence>
<evidence type="ECO:0000256" key="1">
    <source>
        <dbReference type="ARBA" id="ARBA00004680"/>
    </source>
</evidence>
<dbReference type="InterPro" id="IPR035990">
    <property type="entry name" value="TIM_sf"/>
</dbReference>
<dbReference type="EMBL" id="UINC01079010">
    <property type="protein sequence ID" value="SVC20614.1"/>
    <property type="molecule type" value="Genomic_DNA"/>
</dbReference>